<dbReference type="AlphaFoldDB" id="A0A2G5FE12"/>
<sequence length="70" mass="7946">MRTAAVGTKGLWVFRHKSRCCAKWRQARRRTQVMVSPCLVLQRRMAPFVAQPVGTGLFCRSASLLVARLE</sequence>
<organism evidence="1 2">
    <name type="scientific">Pseudomonas sediminis</name>
    <dbReference type="NCBI Taxonomy" id="1691904"/>
    <lineage>
        <taxon>Bacteria</taxon>
        <taxon>Pseudomonadati</taxon>
        <taxon>Pseudomonadota</taxon>
        <taxon>Gammaproteobacteria</taxon>
        <taxon>Pseudomonadales</taxon>
        <taxon>Pseudomonadaceae</taxon>
        <taxon>Pseudomonas</taxon>
    </lineage>
</organism>
<protein>
    <submittedName>
        <fullName evidence="1">Uncharacterized protein</fullName>
    </submittedName>
</protein>
<gene>
    <name evidence="1" type="ORF">CDO35_20285</name>
</gene>
<dbReference type="Proteomes" id="UP000229504">
    <property type="component" value="Unassembled WGS sequence"/>
</dbReference>
<evidence type="ECO:0000313" key="2">
    <source>
        <dbReference type="Proteomes" id="UP000229504"/>
    </source>
</evidence>
<name>A0A2G5FE12_9PSED</name>
<proteinExistence type="predicted"/>
<evidence type="ECO:0000313" key="1">
    <source>
        <dbReference type="EMBL" id="PIA66214.1"/>
    </source>
</evidence>
<dbReference type="EMBL" id="NIQU01000010">
    <property type="protein sequence ID" value="PIA66214.1"/>
    <property type="molecule type" value="Genomic_DNA"/>
</dbReference>
<comment type="caution">
    <text evidence="1">The sequence shown here is derived from an EMBL/GenBank/DDBJ whole genome shotgun (WGS) entry which is preliminary data.</text>
</comment>
<accession>A0A2G5FE12</accession>
<reference evidence="2" key="1">
    <citation type="submission" date="2017-06" db="EMBL/GenBank/DDBJ databases">
        <authorList>
            <person name="Rastogi G."/>
            <person name="Vaishampayan P."/>
            <person name="Seuylemezian A."/>
        </authorList>
    </citation>
    <scope>NUCLEOTIDE SEQUENCE [LARGE SCALE GENOMIC DNA]</scope>
    <source>
        <strain evidence="2">PI11</strain>
    </source>
</reference>